<dbReference type="InterPro" id="IPR014048">
    <property type="entry name" value="MethylDNA_cys_MeTrfase_DNA-bd"/>
</dbReference>
<evidence type="ECO:0000256" key="1">
    <source>
        <dbReference type="ARBA" id="ARBA00001286"/>
    </source>
</evidence>
<dbReference type="PROSITE" id="PS00374">
    <property type="entry name" value="MGMT"/>
    <property type="match status" value="1"/>
</dbReference>
<keyword evidence="2 8" id="KW-0489">Methyltransferase</keyword>
<comment type="caution">
    <text evidence="8">The sequence shown here is derived from an EMBL/GenBank/DDBJ whole genome shotgun (WGS) entry which is preliminary data.</text>
</comment>
<keyword evidence="4" id="KW-0227">DNA damage</keyword>
<feature type="domain" description="Methylated-DNA-[protein]-cysteine S-methyltransferase DNA binding" evidence="7">
    <location>
        <begin position="5"/>
        <end position="82"/>
    </location>
</feature>
<name>U6RGT7_9BACT</name>
<dbReference type="NCBIfam" id="TIGR00589">
    <property type="entry name" value="ogt"/>
    <property type="match status" value="1"/>
</dbReference>
<dbReference type="PATRIC" id="fig|1121098.3.peg.1764"/>
<evidence type="ECO:0000256" key="3">
    <source>
        <dbReference type="ARBA" id="ARBA00022679"/>
    </source>
</evidence>
<sequence>MDRIQFYEIIYSIVKEIPVGYVMTYGQIAYLAGEPQYARMVGWAMFHAPKEWYLPCHRVVNSQGRLVPGWQEQKALLEKEGVTLKANGCVNMKLHQWQPADHE</sequence>
<dbReference type="InterPro" id="IPR036388">
    <property type="entry name" value="WH-like_DNA-bd_sf"/>
</dbReference>
<keyword evidence="5" id="KW-0234">DNA repair</keyword>
<dbReference type="InterPro" id="IPR001497">
    <property type="entry name" value="MethylDNA_cys_MeTrfase_AS"/>
</dbReference>
<keyword evidence="3 8" id="KW-0808">Transferase</keyword>
<comment type="catalytic activity">
    <reaction evidence="1">
        <text>a 4-O-methyl-thymidine in DNA + L-cysteinyl-[protein] = a thymidine in DNA + S-methyl-L-cysteinyl-[protein]</text>
        <dbReference type="Rhea" id="RHEA:53428"/>
        <dbReference type="Rhea" id="RHEA-COMP:10131"/>
        <dbReference type="Rhea" id="RHEA-COMP:10132"/>
        <dbReference type="Rhea" id="RHEA-COMP:13555"/>
        <dbReference type="Rhea" id="RHEA-COMP:13556"/>
        <dbReference type="ChEBI" id="CHEBI:29950"/>
        <dbReference type="ChEBI" id="CHEBI:82612"/>
        <dbReference type="ChEBI" id="CHEBI:137386"/>
        <dbReference type="ChEBI" id="CHEBI:137387"/>
        <dbReference type="EC" id="2.1.1.63"/>
    </reaction>
</comment>
<dbReference type="CDD" id="cd06445">
    <property type="entry name" value="ATase"/>
    <property type="match status" value="1"/>
</dbReference>
<reference evidence="8 9" key="1">
    <citation type="submission" date="2013-04" db="EMBL/GenBank/DDBJ databases">
        <title>The Genome Sequence of Bacteroides massiliensis DSM 17679.</title>
        <authorList>
            <consortium name="The Broad Institute Genomics Platform"/>
            <person name="Earl A."/>
            <person name="Ward D."/>
            <person name="Feldgarden M."/>
            <person name="Gevers D."/>
            <person name="Martens E."/>
            <person name="Fenner L."/>
            <person name="Roux V."/>
            <person name="Mallet M.N."/>
            <person name="Raoult D."/>
            <person name="Walker B."/>
            <person name="Young S."/>
            <person name="Zeng Q."/>
            <person name="Gargeya S."/>
            <person name="Fitzgerald M."/>
            <person name="Haas B."/>
            <person name="Abouelleil A."/>
            <person name="Allen A.W."/>
            <person name="Alvarado L."/>
            <person name="Arachchi H.M."/>
            <person name="Berlin A.M."/>
            <person name="Chapman S.B."/>
            <person name="Gainer-Dewar J."/>
            <person name="Goldberg J."/>
            <person name="Griggs A."/>
            <person name="Gujja S."/>
            <person name="Hansen M."/>
            <person name="Howarth C."/>
            <person name="Imamovic A."/>
            <person name="Ireland A."/>
            <person name="Larimer J."/>
            <person name="McCowan C."/>
            <person name="Murphy C."/>
            <person name="Pearson M."/>
            <person name="Poon T.W."/>
            <person name="Priest M."/>
            <person name="Roberts A."/>
            <person name="Saif S."/>
            <person name="Shea T."/>
            <person name="Sisk P."/>
            <person name="Sykes S."/>
            <person name="Wortman J."/>
            <person name="Nusbaum C."/>
            <person name="Birren B."/>
        </authorList>
    </citation>
    <scope>NUCLEOTIDE SEQUENCE [LARGE SCALE GENOMIC DNA]</scope>
    <source>
        <strain evidence="9">B84634 / Timone 84634 / DSM 17679 / JCM 13223</strain>
    </source>
</reference>
<protein>
    <submittedName>
        <fullName evidence="8">Methylated-DNA-[protein]-cysteine S-methyltransferase</fullName>
    </submittedName>
</protein>
<dbReference type="eggNOG" id="COG3695">
    <property type="taxonomic scope" value="Bacteria"/>
</dbReference>
<dbReference type="InterPro" id="IPR052520">
    <property type="entry name" value="ATL_DNA_repair"/>
</dbReference>
<dbReference type="AlphaFoldDB" id="U6RGT7"/>
<dbReference type="GO" id="GO:0003908">
    <property type="term" value="F:methylated-DNA-[protein]-cysteine S-methyltransferase activity"/>
    <property type="evidence" value="ECO:0007669"/>
    <property type="project" value="UniProtKB-EC"/>
</dbReference>
<evidence type="ECO:0000259" key="7">
    <source>
        <dbReference type="Pfam" id="PF01035"/>
    </source>
</evidence>
<evidence type="ECO:0000256" key="2">
    <source>
        <dbReference type="ARBA" id="ARBA00022603"/>
    </source>
</evidence>
<evidence type="ECO:0000313" key="8">
    <source>
        <dbReference type="EMBL" id="EOA54926.1"/>
    </source>
</evidence>
<organism evidence="8 9">
    <name type="scientific">Phocaeicola massiliensis B84634 = Timone 84634 = DSM 17679 = JCM 13223</name>
    <dbReference type="NCBI Taxonomy" id="1121098"/>
    <lineage>
        <taxon>Bacteria</taxon>
        <taxon>Pseudomonadati</taxon>
        <taxon>Bacteroidota</taxon>
        <taxon>Bacteroidia</taxon>
        <taxon>Bacteroidales</taxon>
        <taxon>Bacteroidaceae</taxon>
        <taxon>Phocaeicola</taxon>
    </lineage>
</organism>
<dbReference type="PANTHER" id="PTHR42942:SF1">
    <property type="entry name" value="ALKYLTRANSFERASE-LIKE PROTEIN 1"/>
    <property type="match status" value="1"/>
</dbReference>
<dbReference type="GO" id="GO:0032259">
    <property type="term" value="P:methylation"/>
    <property type="evidence" value="ECO:0007669"/>
    <property type="project" value="UniProtKB-KW"/>
</dbReference>
<evidence type="ECO:0000256" key="4">
    <source>
        <dbReference type="ARBA" id="ARBA00022763"/>
    </source>
</evidence>
<keyword evidence="9" id="KW-1185">Reference proteome</keyword>
<evidence type="ECO:0000313" key="9">
    <source>
        <dbReference type="Proteomes" id="UP000017831"/>
    </source>
</evidence>
<dbReference type="OrthoDB" id="9132167at2"/>
<dbReference type="GO" id="GO:0006281">
    <property type="term" value="P:DNA repair"/>
    <property type="evidence" value="ECO:0007669"/>
    <property type="project" value="UniProtKB-KW"/>
</dbReference>
<dbReference type="PANTHER" id="PTHR42942">
    <property type="entry name" value="6-O-METHYLGUANINE DNA METHYLTRANSFERASE"/>
    <property type="match status" value="1"/>
</dbReference>
<comment type="catalytic activity">
    <reaction evidence="6">
        <text>a 6-O-methyl-2'-deoxyguanosine in DNA + L-cysteinyl-[protein] = S-methyl-L-cysteinyl-[protein] + a 2'-deoxyguanosine in DNA</text>
        <dbReference type="Rhea" id="RHEA:24000"/>
        <dbReference type="Rhea" id="RHEA-COMP:10131"/>
        <dbReference type="Rhea" id="RHEA-COMP:10132"/>
        <dbReference type="Rhea" id="RHEA-COMP:11367"/>
        <dbReference type="Rhea" id="RHEA-COMP:11368"/>
        <dbReference type="ChEBI" id="CHEBI:29950"/>
        <dbReference type="ChEBI" id="CHEBI:82612"/>
        <dbReference type="ChEBI" id="CHEBI:85445"/>
        <dbReference type="ChEBI" id="CHEBI:85448"/>
        <dbReference type="EC" id="2.1.1.63"/>
    </reaction>
</comment>
<dbReference type="Proteomes" id="UP000017831">
    <property type="component" value="Unassembled WGS sequence"/>
</dbReference>
<accession>U6RGT7</accession>
<dbReference type="InterPro" id="IPR036217">
    <property type="entry name" value="MethylDNA_cys_MeTrfase_DNAb"/>
</dbReference>
<evidence type="ECO:0000256" key="6">
    <source>
        <dbReference type="ARBA" id="ARBA00049348"/>
    </source>
</evidence>
<proteinExistence type="predicted"/>
<gene>
    <name evidence="8" type="ORF">HMPREF1534_01739</name>
</gene>
<dbReference type="EMBL" id="AQHY01000022">
    <property type="protein sequence ID" value="EOA54926.1"/>
    <property type="molecule type" value="Genomic_DNA"/>
</dbReference>
<dbReference type="SUPFAM" id="SSF46767">
    <property type="entry name" value="Methylated DNA-protein cysteine methyltransferase, C-terminal domain"/>
    <property type="match status" value="1"/>
</dbReference>
<dbReference type="HOGENOM" id="CLU_000445_52_5_10"/>
<dbReference type="GeneID" id="60062287"/>
<dbReference type="RefSeq" id="WP_005939666.1">
    <property type="nucleotide sequence ID" value="NZ_KB890353.1"/>
</dbReference>
<evidence type="ECO:0000256" key="5">
    <source>
        <dbReference type="ARBA" id="ARBA00023204"/>
    </source>
</evidence>
<dbReference type="Pfam" id="PF01035">
    <property type="entry name" value="DNA_binding_1"/>
    <property type="match status" value="1"/>
</dbReference>
<dbReference type="Gene3D" id="1.10.10.10">
    <property type="entry name" value="Winged helix-like DNA-binding domain superfamily/Winged helix DNA-binding domain"/>
    <property type="match status" value="1"/>
</dbReference>